<reference evidence="1 2" key="1">
    <citation type="submission" date="2018-08" db="EMBL/GenBank/DDBJ databases">
        <title>A genome reference for cultivated species of the human gut microbiota.</title>
        <authorList>
            <person name="Zou Y."/>
            <person name="Xue W."/>
            <person name="Luo G."/>
        </authorList>
    </citation>
    <scope>NUCLEOTIDE SEQUENCE [LARGE SCALE GENOMIC DNA]</scope>
    <source>
        <strain evidence="1 2">OF02-7</strain>
    </source>
</reference>
<sequence>MKHMKNYIVIILFLGIWCVCCFSSCTKDPWVYDTSRKSGIYMLDTRDSNKVIFGIYTDTNWISGVVDLYTIGVPVDYDREVTFAPVDTATNIVNGKDFTLEKTIVKAGTTTATLRYWVRMPENKEDEEGKLYYTIRLTENEHFVPQICTTAFFRIYVQHQEQAPKWWNTEILGSYTEKGFKVYMKYYTLQETNKTENWQRYLGPIYGTNMYKVKSSTWNNEQMLFLDKLKEDVLVPMFDYFTANPYPGVEIPAWYEEWKDAEKN</sequence>
<dbReference type="Pfam" id="PF16132">
    <property type="entry name" value="DUF4843"/>
    <property type="match status" value="1"/>
</dbReference>
<proteinExistence type="predicted"/>
<dbReference type="EMBL" id="QSCR01000004">
    <property type="protein sequence ID" value="RGY20135.1"/>
    <property type="molecule type" value="Genomic_DNA"/>
</dbReference>
<protein>
    <submittedName>
        <fullName evidence="1">DUF4843 domain-containing protein</fullName>
    </submittedName>
</protein>
<gene>
    <name evidence="1" type="ORF">DXA50_04550</name>
</gene>
<dbReference type="OrthoDB" id="1100689at2"/>
<name>A0A413IRR9_9BACT</name>
<dbReference type="Proteomes" id="UP000286063">
    <property type="component" value="Unassembled WGS sequence"/>
</dbReference>
<organism evidence="1 2">
    <name type="scientific">Butyricimonas virosa</name>
    <dbReference type="NCBI Taxonomy" id="544645"/>
    <lineage>
        <taxon>Bacteria</taxon>
        <taxon>Pseudomonadati</taxon>
        <taxon>Bacteroidota</taxon>
        <taxon>Bacteroidia</taxon>
        <taxon>Bacteroidales</taxon>
        <taxon>Odoribacteraceae</taxon>
        <taxon>Butyricimonas</taxon>
    </lineage>
</organism>
<accession>A0A413IRR9</accession>
<dbReference type="InterPro" id="IPR032299">
    <property type="entry name" value="DUF4843"/>
</dbReference>
<comment type="caution">
    <text evidence="1">The sequence shown here is derived from an EMBL/GenBank/DDBJ whole genome shotgun (WGS) entry which is preliminary data.</text>
</comment>
<evidence type="ECO:0000313" key="1">
    <source>
        <dbReference type="EMBL" id="RGY20135.1"/>
    </source>
</evidence>
<dbReference type="AlphaFoldDB" id="A0A413IRR9"/>
<evidence type="ECO:0000313" key="2">
    <source>
        <dbReference type="Proteomes" id="UP000286063"/>
    </source>
</evidence>